<name>Q8E034_STRA5</name>
<dbReference type="KEGG" id="sag:SAG0902"/>
<protein>
    <submittedName>
        <fullName evidence="1">Uncharacterized protein</fullName>
    </submittedName>
</protein>
<evidence type="ECO:0000313" key="2">
    <source>
        <dbReference type="Proteomes" id="UP000000821"/>
    </source>
</evidence>
<keyword evidence="2" id="KW-1185">Reference proteome</keyword>
<proteinExistence type="predicted"/>
<dbReference type="Proteomes" id="UP000000821">
    <property type="component" value="Chromosome"/>
</dbReference>
<dbReference type="HOGENOM" id="CLU_3205575_0_0_9"/>
<dbReference type="EMBL" id="AE009948">
    <property type="protein sequence ID" value="AAM99788.1"/>
    <property type="molecule type" value="Genomic_DNA"/>
</dbReference>
<sequence length="45" mass="5328">MLVTALHKVLELCCFEWFQNLLLDPNSLFLGFRAVLFRMVPKLLF</sequence>
<accession>Q8E034</accession>
<evidence type="ECO:0000313" key="1">
    <source>
        <dbReference type="EMBL" id="AAM99788.1"/>
    </source>
</evidence>
<gene>
    <name evidence="1" type="ordered locus">SAG0902</name>
</gene>
<dbReference type="STRING" id="208435.SAG0902"/>
<dbReference type="AlphaFoldDB" id="Q8E034"/>
<organism evidence="1 2">
    <name type="scientific">Streptococcus agalactiae serotype V (strain ATCC BAA-611 / 2603 V/R)</name>
    <dbReference type="NCBI Taxonomy" id="208435"/>
    <lineage>
        <taxon>Bacteria</taxon>
        <taxon>Bacillati</taxon>
        <taxon>Bacillota</taxon>
        <taxon>Bacilli</taxon>
        <taxon>Lactobacillales</taxon>
        <taxon>Streptococcaceae</taxon>
        <taxon>Streptococcus</taxon>
    </lineage>
</organism>
<reference evidence="1 2" key="1">
    <citation type="journal article" date="2002" name="Proc. Natl. Acad. Sci. U.S.A.">
        <title>Complete genome sequence and comparative genomic analysis of an emerging human pathogen, serotype V Streptococcus agalactiae.</title>
        <authorList>
            <person name="Tettelin H."/>
            <person name="Masignani V."/>
            <person name="Cieslewicz M.J."/>
            <person name="Eisen J.A."/>
            <person name="Peterson S."/>
            <person name="Wessels M.R."/>
            <person name="Paulsen I.T."/>
            <person name="Nelson K.E."/>
            <person name="Margarit I."/>
            <person name="Read T.D."/>
            <person name="Madoff L.C."/>
            <person name="Wolf A.M."/>
            <person name="Beanan M.J."/>
            <person name="Brinkac L.M."/>
            <person name="Daugherty S.C."/>
            <person name="DeBoy R.T."/>
            <person name="Durkin S."/>
            <person name="Kolonay J.F."/>
            <person name="Umayam L.A."/>
            <person name="Madupu R."/>
            <person name="Lewis M.R."/>
            <person name="Radune D."/>
            <person name="Fedorova N.B."/>
            <person name="Scanlan D."/>
            <person name="Khouri H."/>
            <person name="Mulligan S."/>
            <person name="Carty H.A."/>
            <person name="Cline R.T."/>
            <person name="Gill J."/>
            <person name="Scarselli M."/>
            <person name="Mora M."/>
            <person name="Iacobini E.T."/>
            <person name="Brettoni C."/>
            <person name="Galli G."/>
            <person name="Mariani M."/>
            <person name="Vegni F."/>
            <person name="Maione D."/>
            <person name="Rinaudo D."/>
            <person name="Rappuoli R."/>
            <person name="Telford J.L."/>
            <person name="Kasper D.L."/>
            <person name="Grandi G."/>
            <person name="Fraser C.M."/>
        </authorList>
    </citation>
    <scope>NUCLEOTIDE SEQUENCE [LARGE SCALE GENOMIC DNA]</scope>
    <source>
        <strain evidence="2">ATCC BAA-611 / 2603 V/R</strain>
    </source>
</reference>